<evidence type="ECO:0000259" key="6">
    <source>
        <dbReference type="PROSITE" id="PS51900"/>
    </source>
</evidence>
<dbReference type="InterPro" id="IPR057084">
    <property type="entry name" value="Int_N"/>
</dbReference>
<proteinExistence type="predicted"/>
<dbReference type="PROSITE" id="PS51898">
    <property type="entry name" value="TYR_RECOMBINASE"/>
    <property type="match status" value="1"/>
</dbReference>
<evidence type="ECO:0000256" key="1">
    <source>
        <dbReference type="ARBA" id="ARBA00022908"/>
    </source>
</evidence>
<organism evidence="7 8">
    <name type="scientific">Yersinia mollaretii</name>
    <dbReference type="NCBI Taxonomy" id="33060"/>
    <lineage>
        <taxon>Bacteria</taxon>
        <taxon>Pseudomonadati</taxon>
        <taxon>Pseudomonadota</taxon>
        <taxon>Gammaproteobacteria</taxon>
        <taxon>Enterobacterales</taxon>
        <taxon>Yersiniaceae</taxon>
        <taxon>Yersinia</taxon>
    </lineage>
</organism>
<dbReference type="CDD" id="cd00796">
    <property type="entry name" value="INT_Rci_Hp1_C"/>
    <property type="match status" value="1"/>
</dbReference>
<protein>
    <submittedName>
        <fullName evidence="7">Integrase family protein</fullName>
    </submittedName>
</protein>
<evidence type="ECO:0000259" key="5">
    <source>
        <dbReference type="PROSITE" id="PS51898"/>
    </source>
</evidence>
<dbReference type="GO" id="GO:0003677">
    <property type="term" value="F:DNA binding"/>
    <property type="evidence" value="ECO:0007669"/>
    <property type="project" value="UniProtKB-UniRule"/>
</dbReference>
<dbReference type="PROSITE" id="PS51900">
    <property type="entry name" value="CB"/>
    <property type="match status" value="1"/>
</dbReference>
<dbReference type="PANTHER" id="PTHR30349:SF93">
    <property type="entry name" value="FELS-2 PROPHAGE PROTEIN"/>
    <property type="match status" value="1"/>
</dbReference>
<dbReference type="Pfam" id="PF00589">
    <property type="entry name" value="Phage_integrase"/>
    <property type="match status" value="2"/>
</dbReference>
<evidence type="ECO:0000313" key="7">
    <source>
        <dbReference type="EMBL" id="CNI72849.1"/>
    </source>
</evidence>
<keyword evidence="1" id="KW-0229">DNA integration</keyword>
<dbReference type="PANTHER" id="PTHR30349">
    <property type="entry name" value="PHAGE INTEGRASE-RELATED"/>
    <property type="match status" value="1"/>
</dbReference>
<dbReference type="InterPro" id="IPR011010">
    <property type="entry name" value="DNA_brk_join_enz"/>
</dbReference>
<accession>A0AA36LV61</accession>
<comment type="caution">
    <text evidence="7">The sequence shown here is derived from an EMBL/GenBank/DDBJ whole genome shotgun (WGS) entry which is preliminary data.</text>
</comment>
<dbReference type="SUPFAM" id="SSF56349">
    <property type="entry name" value="DNA breaking-rejoining enzymes"/>
    <property type="match status" value="1"/>
</dbReference>
<dbReference type="Proteomes" id="UP000040841">
    <property type="component" value="Unassembled WGS sequence"/>
</dbReference>
<dbReference type="RefSeq" id="WP_072083652.1">
    <property type="nucleotide sequence ID" value="NZ_CABMMJ010000018.1"/>
</dbReference>
<dbReference type="InterPro" id="IPR044068">
    <property type="entry name" value="CB"/>
</dbReference>
<reference evidence="7 8" key="1">
    <citation type="submission" date="2015-03" db="EMBL/GenBank/DDBJ databases">
        <authorList>
            <consortium name="Pathogen Informatics"/>
            <person name="Murphy D."/>
        </authorList>
    </citation>
    <scope>NUCLEOTIDE SEQUENCE [LARGE SCALE GENOMIC DNA]</scope>
    <source>
        <strain evidence="7 8">FE82747</strain>
    </source>
</reference>
<gene>
    <name evidence="7" type="primary">xerD_4</name>
    <name evidence="7" type="ORF">ERS008502_04108</name>
</gene>
<evidence type="ECO:0000256" key="2">
    <source>
        <dbReference type="ARBA" id="ARBA00023125"/>
    </source>
</evidence>
<dbReference type="InterPro" id="IPR013762">
    <property type="entry name" value="Integrase-like_cat_sf"/>
</dbReference>
<dbReference type="GO" id="GO:0006310">
    <property type="term" value="P:DNA recombination"/>
    <property type="evidence" value="ECO:0007669"/>
    <property type="project" value="UniProtKB-KW"/>
</dbReference>
<evidence type="ECO:0000256" key="4">
    <source>
        <dbReference type="PROSITE-ProRule" id="PRU01248"/>
    </source>
</evidence>
<keyword evidence="2 4" id="KW-0238">DNA-binding</keyword>
<evidence type="ECO:0000313" key="8">
    <source>
        <dbReference type="Proteomes" id="UP000040841"/>
    </source>
</evidence>
<keyword evidence="3" id="KW-0233">DNA recombination</keyword>
<name>A0AA36LV61_YERMO</name>
<dbReference type="InterPro" id="IPR002104">
    <property type="entry name" value="Integrase_catalytic"/>
</dbReference>
<dbReference type="EMBL" id="CQBM01000018">
    <property type="protein sequence ID" value="CNI72849.1"/>
    <property type="molecule type" value="Genomic_DNA"/>
</dbReference>
<dbReference type="Pfam" id="PF24624">
    <property type="entry name" value="Int_N"/>
    <property type="match status" value="1"/>
</dbReference>
<sequence length="361" mass="41229">MSVRKLPTGKWLCECYPRGREGKRVRKQFTTKGEAVSYESYTMEQAKHKPWLGEKEDRRKLLEIIDLWYKLHGCSLSDKKGRLAKLEIICKGLGNPIAADITAKDWAHYRDQRLSGVIENGYSTSLKTRMVTTGTVNSEQAYLRAVFNELTRLGEWSLPNPLANIREFDQPEREMAWLNDDQIDSLLAACDQHGNPELTLIVRLCLSTGARWNEIAKMKASQISPHKITFINTKGKKNRTVPLSEEMYKALDVRNGVPFEPCYKQFYRVIRLANITLPVGQMTHVLRHTFASHFMMGGGNIVVLQRILGHSDIRVTMRYAHFAPDHLEDAIYLNPLARFLNGDKVAASDETEGNDGQHEKR</sequence>
<feature type="domain" description="Tyr recombinase" evidence="5">
    <location>
        <begin position="173"/>
        <end position="332"/>
    </location>
</feature>
<evidence type="ECO:0000256" key="3">
    <source>
        <dbReference type="ARBA" id="ARBA00023172"/>
    </source>
</evidence>
<feature type="domain" description="Core-binding (CB)" evidence="6">
    <location>
        <begin position="59"/>
        <end position="151"/>
    </location>
</feature>
<dbReference type="Gene3D" id="1.10.443.10">
    <property type="entry name" value="Intergrase catalytic core"/>
    <property type="match status" value="1"/>
</dbReference>
<dbReference type="InterPro" id="IPR050090">
    <property type="entry name" value="Tyrosine_recombinase_XerCD"/>
</dbReference>
<dbReference type="AlphaFoldDB" id="A0AA36LV61"/>
<dbReference type="GO" id="GO:0015074">
    <property type="term" value="P:DNA integration"/>
    <property type="evidence" value="ECO:0007669"/>
    <property type="project" value="UniProtKB-KW"/>
</dbReference>